<keyword evidence="2" id="KW-1185">Reference proteome</keyword>
<gene>
    <name evidence="1" type="ORF">WMSIL1_LOCUS12517</name>
</gene>
<dbReference type="Proteomes" id="UP000321570">
    <property type="component" value="Unassembled WGS sequence"/>
</dbReference>
<evidence type="ECO:0000313" key="1">
    <source>
        <dbReference type="EMBL" id="VUZ54460.1"/>
    </source>
</evidence>
<proteinExistence type="predicted"/>
<evidence type="ECO:0000313" key="2">
    <source>
        <dbReference type="Proteomes" id="UP000321570"/>
    </source>
</evidence>
<accession>A0A564Z4T9</accession>
<dbReference type="AlphaFoldDB" id="A0A564Z4T9"/>
<protein>
    <submittedName>
        <fullName evidence="1">Uncharacterized protein</fullName>
    </submittedName>
</protein>
<sequence>MASNFLIPTFSRLNIPKSFLFLKARLRAYEITSQQGWPTCLPKDLVSKVVHDVLEKPSTTLFDDLNFAILERMEEPGLGFSKPLRKKLMNRFA</sequence>
<reference evidence="1 2" key="1">
    <citation type="submission" date="2019-07" db="EMBL/GenBank/DDBJ databases">
        <authorList>
            <person name="Jastrzebski P J."/>
            <person name="Paukszto L."/>
            <person name="Jastrzebski P J."/>
        </authorList>
    </citation>
    <scope>NUCLEOTIDE SEQUENCE [LARGE SCALE GENOMIC DNA]</scope>
    <source>
        <strain evidence="1 2">WMS-il1</strain>
    </source>
</reference>
<organism evidence="1 2">
    <name type="scientific">Hymenolepis diminuta</name>
    <name type="common">Rat tapeworm</name>
    <dbReference type="NCBI Taxonomy" id="6216"/>
    <lineage>
        <taxon>Eukaryota</taxon>
        <taxon>Metazoa</taxon>
        <taxon>Spiralia</taxon>
        <taxon>Lophotrochozoa</taxon>
        <taxon>Platyhelminthes</taxon>
        <taxon>Cestoda</taxon>
        <taxon>Eucestoda</taxon>
        <taxon>Cyclophyllidea</taxon>
        <taxon>Hymenolepididae</taxon>
        <taxon>Hymenolepis</taxon>
    </lineage>
</organism>
<dbReference type="EMBL" id="CABIJS010000654">
    <property type="protein sequence ID" value="VUZ54460.1"/>
    <property type="molecule type" value="Genomic_DNA"/>
</dbReference>
<name>A0A564Z4T9_HYMDI</name>